<reference evidence="3 4" key="1">
    <citation type="journal article" date="2015" name="Genome Announc.">
        <title>Complete Genome Sequence of the Type Strain Corynebacterium mustelae DSM 45274, Isolated from Various Tissues of a Male Ferret with Lethal Sepsis.</title>
        <authorList>
            <person name="Ruckert C."/>
            <person name="Eimer J."/>
            <person name="Winkler A."/>
            <person name="Tauch A."/>
        </authorList>
    </citation>
    <scope>NUCLEOTIDE SEQUENCE [LARGE SCALE GENOMIC DNA]</scope>
    <source>
        <strain evidence="3 4">DSM 45274</strain>
    </source>
</reference>
<dbReference type="RefSeq" id="WP_047261768.1">
    <property type="nucleotide sequence ID" value="NZ_CP011542.1"/>
</dbReference>
<protein>
    <recommendedName>
        <fullName evidence="2">Endonuclease GajA/Old nuclease/RecF-like AAA domain-containing protein</fullName>
    </recommendedName>
</protein>
<proteinExistence type="predicted"/>
<dbReference type="Gene3D" id="3.40.50.300">
    <property type="entry name" value="P-loop containing nucleotide triphosphate hydrolases"/>
    <property type="match status" value="2"/>
</dbReference>
<evidence type="ECO:0000259" key="2">
    <source>
        <dbReference type="Pfam" id="PF13175"/>
    </source>
</evidence>
<dbReference type="STRING" id="571915.CMUST_06265"/>
<accession>A0A0G3GWP8</accession>
<dbReference type="KEGG" id="cmv:CMUST_06265"/>
<evidence type="ECO:0000313" key="3">
    <source>
        <dbReference type="EMBL" id="AKK05589.1"/>
    </source>
</evidence>
<feature type="coiled-coil region" evidence="1">
    <location>
        <begin position="621"/>
        <end position="674"/>
    </location>
</feature>
<reference evidence="4" key="2">
    <citation type="submission" date="2015-05" db="EMBL/GenBank/DDBJ databases">
        <title>Complete genome sequence of Corynebacterium mustelae DSM 45274, isolated from various tissues of a male ferret with lethal sepsis.</title>
        <authorList>
            <person name="Ruckert C."/>
            <person name="Albersmeier A."/>
            <person name="Winkler A."/>
            <person name="Tauch A."/>
        </authorList>
    </citation>
    <scope>NUCLEOTIDE SEQUENCE [LARGE SCALE GENOMIC DNA]</scope>
    <source>
        <strain evidence="4">DSM 45274</strain>
    </source>
</reference>
<sequence>MKITFIEIENYKSISQFTWHNIPDRGVLVISGENEKGKSTVLDALHQALFSKHNSKAAAVKASQPIGKDIGPRVKLGLVFGQIRCELEKQWLKSPMAVVTVAGADYGNGSFTGAEAEQRLQQLLDDHLDHQLFETLFNKQGKLTPAMELVGISALKSALDQSEDSFVGETESTELMHRVTAEYERYFSKRTGAPTKYLKDHVAALETARLRRREAETKRASLQQRVDLVEQITADKDHAQLELPMVIAQYEKLQAEWELAHNAEKKVELKRREYQISHAQCEAVSAKRDQRRERLELVTQLEARVLSLRETLQQHEDAATIEKHNLDRLKLQRDDCETAVTMAHTAHRSAVTVMQEAQRADRRSEHRLLIEQLDDIDRRIEELAAVSEVSAEAVTAFSEAELAVRATEQALAVHSPSVTFHSETPRTICINGEETAISVEPETLSLEAETEITVEDISIIINPGIGIVGVIEQLAAAQENLKTLQSEYGFDSAAQAQSALERYTASQTERKLLITQRHVIVGEQSELEIRQELAKPAPDVELSVTEAAEQLAQAASALDNAIAARDEAVAVYEVLARRPAETDFIATRTLFDEACDQLNREKQVMAAVESETPLEALDIEYRKHKSATQERENELAKMESELEQLAPELKRQLAEAASAQLADVEDRIRQAETTIAAHRSYIEAFAGAAEECDLAMAAEIAAERKEATVQARAAAAKLLYETLLRHQKQAHARYSAPFTQELTRLAKPVFGSDVSFELSEALEVTSRIKNDEKVSVESLSGGAQEQLAILTRLAVASLVSADRVPVFFDDVLGSTDPSRLLSMGAVFNDVGQQQQIFVFTCVPQRYASVASRVEKPMHGLMENE</sequence>
<dbReference type="PANTHER" id="PTHR41259:SF1">
    <property type="entry name" value="DOUBLE-STRAND BREAK REPAIR RAD50 ATPASE, PUTATIVE-RELATED"/>
    <property type="match status" value="1"/>
</dbReference>
<dbReference type="EMBL" id="CP011542">
    <property type="protein sequence ID" value="AKK05589.1"/>
    <property type="molecule type" value="Genomic_DNA"/>
</dbReference>
<name>A0A0G3GWP8_9CORY</name>
<keyword evidence="4" id="KW-1185">Reference proteome</keyword>
<dbReference type="PANTHER" id="PTHR41259">
    <property type="entry name" value="DOUBLE-STRAND BREAK REPAIR RAD50 ATPASE, PUTATIVE-RELATED"/>
    <property type="match status" value="1"/>
</dbReference>
<dbReference type="OrthoDB" id="3177877at2"/>
<organism evidence="3 4">
    <name type="scientific">Corynebacterium mustelae</name>
    <dbReference type="NCBI Taxonomy" id="571915"/>
    <lineage>
        <taxon>Bacteria</taxon>
        <taxon>Bacillati</taxon>
        <taxon>Actinomycetota</taxon>
        <taxon>Actinomycetes</taxon>
        <taxon>Mycobacteriales</taxon>
        <taxon>Corynebacteriaceae</taxon>
        <taxon>Corynebacterium</taxon>
    </lineage>
</organism>
<evidence type="ECO:0000256" key="1">
    <source>
        <dbReference type="SAM" id="Coils"/>
    </source>
</evidence>
<dbReference type="Proteomes" id="UP000035199">
    <property type="component" value="Chromosome"/>
</dbReference>
<feature type="domain" description="Endonuclease GajA/Old nuclease/RecF-like AAA" evidence="2">
    <location>
        <begin position="1"/>
        <end position="54"/>
    </location>
</feature>
<dbReference type="InterPro" id="IPR027417">
    <property type="entry name" value="P-loop_NTPase"/>
</dbReference>
<feature type="coiled-coil region" evidence="1">
    <location>
        <begin position="198"/>
        <end position="232"/>
    </location>
</feature>
<gene>
    <name evidence="3" type="ORF">CMUST_06265</name>
</gene>
<dbReference type="SUPFAM" id="SSF52540">
    <property type="entry name" value="P-loop containing nucleoside triphosphate hydrolases"/>
    <property type="match status" value="1"/>
</dbReference>
<dbReference type="InterPro" id="IPR041685">
    <property type="entry name" value="AAA_GajA/Old/RecF-like"/>
</dbReference>
<dbReference type="PATRIC" id="fig|571915.4.peg.1331"/>
<dbReference type="Pfam" id="PF13175">
    <property type="entry name" value="AAA_15"/>
    <property type="match status" value="1"/>
</dbReference>
<keyword evidence="1" id="KW-0175">Coiled coil</keyword>
<feature type="coiled-coil region" evidence="1">
    <location>
        <begin position="298"/>
        <end position="332"/>
    </location>
</feature>
<evidence type="ECO:0000313" key="4">
    <source>
        <dbReference type="Proteomes" id="UP000035199"/>
    </source>
</evidence>
<dbReference type="AlphaFoldDB" id="A0A0G3GWP8"/>